<accession>A0ACC0KKE3</accession>
<organism evidence="1 2">
    <name type="scientific">Choristoneura fumiferana</name>
    <name type="common">Spruce budworm moth</name>
    <name type="synonym">Archips fumiferana</name>
    <dbReference type="NCBI Taxonomy" id="7141"/>
    <lineage>
        <taxon>Eukaryota</taxon>
        <taxon>Metazoa</taxon>
        <taxon>Ecdysozoa</taxon>
        <taxon>Arthropoda</taxon>
        <taxon>Hexapoda</taxon>
        <taxon>Insecta</taxon>
        <taxon>Pterygota</taxon>
        <taxon>Neoptera</taxon>
        <taxon>Endopterygota</taxon>
        <taxon>Lepidoptera</taxon>
        <taxon>Glossata</taxon>
        <taxon>Ditrysia</taxon>
        <taxon>Tortricoidea</taxon>
        <taxon>Tortricidae</taxon>
        <taxon>Tortricinae</taxon>
        <taxon>Choristoneura</taxon>
    </lineage>
</organism>
<dbReference type="Proteomes" id="UP001064048">
    <property type="component" value="Chromosome 17"/>
</dbReference>
<comment type="caution">
    <text evidence="1">The sequence shown here is derived from an EMBL/GenBank/DDBJ whole genome shotgun (WGS) entry which is preliminary data.</text>
</comment>
<gene>
    <name evidence="1" type="ORF">MSG28_010401</name>
</gene>
<keyword evidence="2" id="KW-1185">Reference proteome</keyword>
<proteinExistence type="predicted"/>
<dbReference type="EMBL" id="CM046117">
    <property type="protein sequence ID" value="KAI8436999.1"/>
    <property type="molecule type" value="Genomic_DNA"/>
</dbReference>
<evidence type="ECO:0000313" key="2">
    <source>
        <dbReference type="Proteomes" id="UP001064048"/>
    </source>
</evidence>
<protein>
    <submittedName>
        <fullName evidence="1">Uncharacterized protein</fullName>
    </submittedName>
</protein>
<reference evidence="1 2" key="1">
    <citation type="journal article" date="2022" name="Genome Biol. Evol.">
        <title>The Spruce Budworm Genome: Reconstructing the Evolutionary History of Antifreeze Proteins.</title>
        <authorList>
            <person name="Beliveau C."/>
            <person name="Gagne P."/>
            <person name="Picq S."/>
            <person name="Vernygora O."/>
            <person name="Keeling C.I."/>
            <person name="Pinkney K."/>
            <person name="Doucet D."/>
            <person name="Wen F."/>
            <person name="Johnston J.S."/>
            <person name="Maaroufi H."/>
            <person name="Boyle B."/>
            <person name="Laroche J."/>
            <person name="Dewar K."/>
            <person name="Juretic N."/>
            <person name="Blackburn G."/>
            <person name="Nisole A."/>
            <person name="Brunet B."/>
            <person name="Brandao M."/>
            <person name="Lumley L."/>
            <person name="Duan J."/>
            <person name="Quan G."/>
            <person name="Lucarotti C.J."/>
            <person name="Roe A.D."/>
            <person name="Sperling F.A.H."/>
            <person name="Levesque R.C."/>
            <person name="Cusson M."/>
        </authorList>
    </citation>
    <scope>NUCLEOTIDE SEQUENCE [LARGE SCALE GENOMIC DNA]</scope>
    <source>
        <strain evidence="1">Glfc:IPQL:Cfum</strain>
    </source>
</reference>
<evidence type="ECO:0000313" key="1">
    <source>
        <dbReference type="EMBL" id="KAI8436999.1"/>
    </source>
</evidence>
<sequence length="923" mass="103465">MGPPLEPLKSLKRKLLQNSNSTKPESSSSGKARQPRVLASDSAAAESDFCTPKNRPNALRYISSSSRGGYSGTRSARSSSTAVEPSVILAISEGRGMARGEIGMAAIDLRHPNLVLCQFSDSLLYTHTMTKINYFNPIEIIVPNTFCEGVQPSQLYQLIRDQYPLLNLTTVQRRHFNDAVGRQHIQTLCAPHYSPVFLQILDKFYALTAAAAVLKYVEYIQCVVFARESLKIEYHSSENTMIIDVGTATQLELVQPLLPSAGATCCLLGVLGPTYTVGGIRALRAAILQPSCKKEFIENRLDAVQDLIENESGLMIGLQDVVKKLSDIDRILLLCVEPQNQDMNKMGEAQLNQVQNNGTRVSMTTEELVVLDQQAKESLNEIQKMSNIVIGSLLKDLRPFMSSLYKLCENVAELDILLSIAQASTVGSYTRPDFSNHLDIRNSIHPLLDYNSQTMPVPNDIVGCFLPATNAVLRICDRVFSRIGFNDSVELNASTYVIEMKEIQHILKGLTTSSLVIIDELCRGTSTEEGTSIAWAVCEDLLASDAFIFFTTHFMYLTRLQDLYFNVVNLHTEVREEEMTNSPELQKRLVYEHKIKSGITNIKNYGLSLAAKTNLPSGTIQLAWELAELIDKNRNHQDTNSKFKSDNRLLYELNAAIRKESRRHPNNESFIRNIKIKFKEDNPQLIERLKVQRRRANNYIDTSDNNSSVSNTRQEPSNDGVINSRNSYSSSDQLNRIPLSINRSQQRPIVYTDGDDKENRDLIHNLATTECRGVKSSTELLNTMMHLDNNNINQNPENTNDGDENEDNYFEEARNENFDNDEDDTANNTAFIDGSIIISDVHINEGGLRNDTNDPFTGSDSELAEAMTQIIECSIQTKTKDDSEVSTDEELIKETVNDINMELESVTVSLEDLVLPPPLEFRD</sequence>
<name>A0ACC0KKE3_CHOFU</name>